<evidence type="ECO:0000313" key="3">
    <source>
        <dbReference type="Proteomes" id="UP001205890"/>
    </source>
</evidence>
<dbReference type="EMBL" id="JANCLU010000002">
    <property type="protein sequence ID" value="MCP8937626.1"/>
    <property type="molecule type" value="Genomic_DNA"/>
</dbReference>
<proteinExistence type="predicted"/>
<dbReference type="Pfam" id="PF14534">
    <property type="entry name" value="DUF4440"/>
    <property type="match status" value="1"/>
</dbReference>
<organism evidence="2 3">
    <name type="scientific">Alsobacter ponti</name>
    <dbReference type="NCBI Taxonomy" id="2962936"/>
    <lineage>
        <taxon>Bacteria</taxon>
        <taxon>Pseudomonadati</taxon>
        <taxon>Pseudomonadota</taxon>
        <taxon>Alphaproteobacteria</taxon>
        <taxon>Hyphomicrobiales</taxon>
        <taxon>Alsobacteraceae</taxon>
        <taxon>Alsobacter</taxon>
    </lineage>
</organism>
<evidence type="ECO:0000259" key="1">
    <source>
        <dbReference type="Pfam" id="PF14534"/>
    </source>
</evidence>
<keyword evidence="3" id="KW-1185">Reference proteome</keyword>
<dbReference type="RefSeq" id="WP_254738787.1">
    <property type="nucleotide sequence ID" value="NZ_JANCLU010000002.1"/>
</dbReference>
<dbReference type="Proteomes" id="UP001205890">
    <property type="component" value="Unassembled WGS sequence"/>
</dbReference>
<protein>
    <submittedName>
        <fullName evidence="2">Nuclear transport factor 2 family protein</fullName>
    </submittedName>
</protein>
<gene>
    <name evidence="2" type="ORF">NK718_03790</name>
</gene>
<sequence length="133" mass="14702">MDFSQLSELEQAARRFGEAWARGDVAELAGMLSPGYTHTDATGELLAHDEWLAYAARRTGRTTSIAFRDVVIRDAAPDVAIITGVNVVTGGGARSAEDRADLLLRFTQVWVRRDGRWLREAFQATPIVQERAN</sequence>
<dbReference type="InterPro" id="IPR032710">
    <property type="entry name" value="NTF2-like_dom_sf"/>
</dbReference>
<reference evidence="2 3" key="1">
    <citation type="submission" date="2022-07" db="EMBL/GenBank/DDBJ databases">
        <authorList>
            <person name="Li W.-J."/>
            <person name="Deng Q.-Q."/>
        </authorList>
    </citation>
    <scope>NUCLEOTIDE SEQUENCE [LARGE SCALE GENOMIC DNA]</scope>
    <source>
        <strain evidence="2 3">SYSU M60028</strain>
    </source>
</reference>
<feature type="domain" description="DUF4440" evidence="1">
    <location>
        <begin position="10"/>
        <end position="117"/>
    </location>
</feature>
<name>A0ABT1L9J4_9HYPH</name>
<dbReference type="SUPFAM" id="SSF54427">
    <property type="entry name" value="NTF2-like"/>
    <property type="match status" value="1"/>
</dbReference>
<dbReference type="InterPro" id="IPR027843">
    <property type="entry name" value="DUF4440"/>
</dbReference>
<evidence type="ECO:0000313" key="2">
    <source>
        <dbReference type="EMBL" id="MCP8937626.1"/>
    </source>
</evidence>
<accession>A0ABT1L9J4</accession>
<comment type="caution">
    <text evidence="2">The sequence shown here is derived from an EMBL/GenBank/DDBJ whole genome shotgun (WGS) entry which is preliminary data.</text>
</comment>
<dbReference type="Gene3D" id="3.10.450.50">
    <property type="match status" value="1"/>
</dbReference>